<protein>
    <submittedName>
        <fullName evidence="2">Uncharacterized protein</fullName>
    </submittedName>
</protein>
<gene>
    <name evidence="2" type="ORF">A1O3_08344</name>
</gene>
<dbReference type="HOGENOM" id="CLU_1660510_0_0_1"/>
<evidence type="ECO:0000313" key="3">
    <source>
        <dbReference type="Proteomes" id="UP000019478"/>
    </source>
</evidence>
<dbReference type="EMBL" id="AMGY01000007">
    <property type="protein sequence ID" value="EXJ80058.1"/>
    <property type="molecule type" value="Genomic_DNA"/>
</dbReference>
<feature type="compositionally biased region" description="Basic and acidic residues" evidence="1">
    <location>
        <begin position="47"/>
        <end position="57"/>
    </location>
</feature>
<keyword evidence="3" id="KW-1185">Reference proteome</keyword>
<proteinExistence type="predicted"/>
<dbReference type="AlphaFoldDB" id="W9XIL7"/>
<reference evidence="2 3" key="1">
    <citation type="submission" date="2013-03" db="EMBL/GenBank/DDBJ databases">
        <title>The Genome Sequence of Capronia epimyces CBS 606.96.</title>
        <authorList>
            <consortium name="The Broad Institute Genomics Platform"/>
            <person name="Cuomo C."/>
            <person name="de Hoog S."/>
            <person name="Gorbushina A."/>
            <person name="Walker B."/>
            <person name="Young S.K."/>
            <person name="Zeng Q."/>
            <person name="Gargeya S."/>
            <person name="Fitzgerald M."/>
            <person name="Haas B."/>
            <person name="Abouelleil A."/>
            <person name="Allen A.W."/>
            <person name="Alvarado L."/>
            <person name="Arachchi H.M."/>
            <person name="Berlin A.M."/>
            <person name="Chapman S.B."/>
            <person name="Gainer-Dewar J."/>
            <person name="Goldberg J."/>
            <person name="Griggs A."/>
            <person name="Gujja S."/>
            <person name="Hansen M."/>
            <person name="Howarth C."/>
            <person name="Imamovic A."/>
            <person name="Ireland A."/>
            <person name="Larimer J."/>
            <person name="McCowan C."/>
            <person name="Murphy C."/>
            <person name="Pearson M."/>
            <person name="Poon T.W."/>
            <person name="Priest M."/>
            <person name="Roberts A."/>
            <person name="Saif S."/>
            <person name="Shea T."/>
            <person name="Sisk P."/>
            <person name="Sykes S."/>
            <person name="Wortman J."/>
            <person name="Nusbaum C."/>
            <person name="Birren B."/>
        </authorList>
    </citation>
    <scope>NUCLEOTIDE SEQUENCE [LARGE SCALE GENOMIC DNA]</scope>
    <source>
        <strain evidence="2 3">CBS 606.96</strain>
    </source>
</reference>
<name>W9XIL7_9EURO</name>
<sequence length="159" mass="17883">MRKRKRAHTEVRADEYNSSIAATPGRTKKRDLSPDSDIDSSTDFSEPESRVSSDRGSDQAGEDEQDVTPQHEDNDSASDDQAPATAKKKRRNVYEGMYDKAMAEVRFLKRLLEKGVGLSQKDVDACRQRVDNGTTYKRAIAHVFPPTHQNTQRRKNSAA</sequence>
<dbReference type="RefSeq" id="XP_007736632.1">
    <property type="nucleotide sequence ID" value="XM_007738442.1"/>
</dbReference>
<dbReference type="Proteomes" id="UP000019478">
    <property type="component" value="Unassembled WGS sequence"/>
</dbReference>
<dbReference type="GeneID" id="19172432"/>
<evidence type="ECO:0000313" key="2">
    <source>
        <dbReference type="EMBL" id="EXJ80058.1"/>
    </source>
</evidence>
<evidence type="ECO:0000256" key="1">
    <source>
        <dbReference type="SAM" id="MobiDB-lite"/>
    </source>
</evidence>
<feature type="region of interest" description="Disordered" evidence="1">
    <location>
        <begin position="1"/>
        <end position="93"/>
    </location>
</feature>
<organism evidence="2 3">
    <name type="scientific">Capronia epimyces CBS 606.96</name>
    <dbReference type="NCBI Taxonomy" id="1182542"/>
    <lineage>
        <taxon>Eukaryota</taxon>
        <taxon>Fungi</taxon>
        <taxon>Dikarya</taxon>
        <taxon>Ascomycota</taxon>
        <taxon>Pezizomycotina</taxon>
        <taxon>Eurotiomycetes</taxon>
        <taxon>Chaetothyriomycetidae</taxon>
        <taxon>Chaetothyriales</taxon>
        <taxon>Herpotrichiellaceae</taxon>
        <taxon>Capronia</taxon>
    </lineage>
</organism>
<comment type="caution">
    <text evidence="2">The sequence shown here is derived from an EMBL/GenBank/DDBJ whole genome shotgun (WGS) entry which is preliminary data.</text>
</comment>
<accession>W9XIL7</accession>